<feature type="compositionally biased region" description="Basic and acidic residues" evidence="1">
    <location>
        <begin position="137"/>
        <end position="155"/>
    </location>
</feature>
<dbReference type="InParanoid" id="A0A2J6SEV8"/>
<dbReference type="EMBL" id="KZ613921">
    <property type="protein sequence ID" value="PMD49299.1"/>
    <property type="molecule type" value="Genomic_DNA"/>
</dbReference>
<feature type="region of interest" description="Disordered" evidence="1">
    <location>
        <begin position="386"/>
        <end position="466"/>
    </location>
</feature>
<organism evidence="2 3">
    <name type="scientific">Hyaloscypha bicolor E</name>
    <dbReference type="NCBI Taxonomy" id="1095630"/>
    <lineage>
        <taxon>Eukaryota</taxon>
        <taxon>Fungi</taxon>
        <taxon>Dikarya</taxon>
        <taxon>Ascomycota</taxon>
        <taxon>Pezizomycotina</taxon>
        <taxon>Leotiomycetes</taxon>
        <taxon>Helotiales</taxon>
        <taxon>Hyaloscyphaceae</taxon>
        <taxon>Hyaloscypha</taxon>
        <taxon>Hyaloscypha bicolor</taxon>
    </lineage>
</organism>
<dbReference type="GeneID" id="36595766"/>
<dbReference type="OrthoDB" id="3552699at2759"/>
<dbReference type="Proteomes" id="UP000235371">
    <property type="component" value="Unassembled WGS sequence"/>
</dbReference>
<keyword evidence="3" id="KW-1185">Reference proteome</keyword>
<evidence type="ECO:0000313" key="3">
    <source>
        <dbReference type="Proteomes" id="UP000235371"/>
    </source>
</evidence>
<protein>
    <submittedName>
        <fullName evidence="2">Uncharacterized protein</fullName>
    </submittedName>
</protein>
<feature type="region of interest" description="Disordered" evidence="1">
    <location>
        <begin position="1"/>
        <end position="242"/>
    </location>
</feature>
<dbReference type="RefSeq" id="XP_024726203.1">
    <property type="nucleotide sequence ID" value="XM_024887690.1"/>
</dbReference>
<feature type="compositionally biased region" description="Basic and acidic residues" evidence="1">
    <location>
        <begin position="432"/>
        <end position="455"/>
    </location>
</feature>
<proteinExistence type="predicted"/>
<dbReference type="AlphaFoldDB" id="A0A2J6SEV8"/>
<feature type="compositionally biased region" description="Basic and acidic residues" evidence="1">
    <location>
        <begin position="192"/>
        <end position="203"/>
    </location>
</feature>
<name>A0A2J6SEV8_9HELO</name>
<evidence type="ECO:0000256" key="1">
    <source>
        <dbReference type="SAM" id="MobiDB-lite"/>
    </source>
</evidence>
<feature type="compositionally biased region" description="Acidic residues" evidence="1">
    <location>
        <begin position="108"/>
        <end position="121"/>
    </location>
</feature>
<sequence>MSSSSRKRDPGRRRTKAADPDEESGGEGPQPRASHHPKMPQKPPTSIIKGDVHIKSVKGNVYLVQGSRDDELPQRSPTPTRNRNPARRQQPTRTIKRSTAQCDSPSASEEDETSASDDTEPEYVAPRRPAKSMMPPERPRMRSEKKKRDQADEGYHTSGTVSYTAQVLGKVKGKGKGRESSVSSIGGASSRPRRDSKMSKEIGCETDTSSCHADGDNGDEVSAEEEEDQTEQNAPHEEDEASDDDFLKLPIHIGNPNNLDTPAIGEKAILDTGTKGDWISQTFYNELRDMGVRSTKLSTEELDVQYRDFNGKKFQATAKVDLTIQTEEFKGFMKCRTMRFLVASKATFTILFGRDTIRKHGFFTRSKRDTDGEEVLIGVHDELNEAQKAEMRRKKEEQRKLSSDRKKARDSKTEKAAREKENASAAAASSSKDAHLATTEPRRSKTRPSSKESARKSSSSMEDCTW</sequence>
<accession>A0A2J6SEV8</accession>
<feature type="compositionally biased region" description="Low complexity" evidence="1">
    <location>
        <begin position="180"/>
        <end position="190"/>
    </location>
</feature>
<feature type="compositionally biased region" description="Low complexity" evidence="1">
    <location>
        <begin position="74"/>
        <end position="93"/>
    </location>
</feature>
<evidence type="ECO:0000313" key="2">
    <source>
        <dbReference type="EMBL" id="PMD49299.1"/>
    </source>
</evidence>
<reference evidence="2 3" key="1">
    <citation type="submission" date="2016-04" db="EMBL/GenBank/DDBJ databases">
        <title>A degradative enzymes factory behind the ericoid mycorrhizal symbiosis.</title>
        <authorList>
            <consortium name="DOE Joint Genome Institute"/>
            <person name="Martino E."/>
            <person name="Morin E."/>
            <person name="Grelet G."/>
            <person name="Kuo A."/>
            <person name="Kohler A."/>
            <person name="Daghino S."/>
            <person name="Barry K."/>
            <person name="Choi C."/>
            <person name="Cichocki N."/>
            <person name="Clum A."/>
            <person name="Copeland A."/>
            <person name="Hainaut M."/>
            <person name="Haridas S."/>
            <person name="Labutti K."/>
            <person name="Lindquist E."/>
            <person name="Lipzen A."/>
            <person name="Khouja H.-R."/>
            <person name="Murat C."/>
            <person name="Ohm R."/>
            <person name="Olson A."/>
            <person name="Spatafora J."/>
            <person name="Veneault-Fourrey C."/>
            <person name="Henrissat B."/>
            <person name="Grigoriev I."/>
            <person name="Martin F."/>
            <person name="Perotto S."/>
        </authorList>
    </citation>
    <scope>NUCLEOTIDE SEQUENCE [LARGE SCALE GENOMIC DNA]</scope>
    <source>
        <strain evidence="2 3">E</strain>
    </source>
</reference>
<gene>
    <name evidence="2" type="ORF">K444DRAFT_670954</name>
</gene>
<feature type="compositionally biased region" description="Acidic residues" evidence="1">
    <location>
        <begin position="216"/>
        <end position="230"/>
    </location>
</feature>
<feature type="compositionally biased region" description="Basic and acidic residues" evidence="1">
    <location>
        <begin position="386"/>
        <end position="422"/>
    </location>
</feature>